<dbReference type="Pfam" id="PF02721">
    <property type="entry name" value="DUF223"/>
    <property type="match status" value="1"/>
</dbReference>
<protein>
    <submittedName>
        <fullName evidence="2">DUF223 domain protein</fullName>
    </submittedName>
</protein>
<reference evidence="2 4" key="2">
    <citation type="journal article" date="2014" name="BMC Genomics">
        <title>An improved genome release (version Mt4.0) for the model legume Medicago truncatula.</title>
        <authorList>
            <person name="Tang H."/>
            <person name="Krishnakumar V."/>
            <person name="Bidwell S."/>
            <person name="Rosen B."/>
            <person name="Chan A."/>
            <person name="Zhou S."/>
            <person name="Gentzbittel L."/>
            <person name="Childs K.L."/>
            <person name="Yandell M."/>
            <person name="Gundlach H."/>
            <person name="Mayer K.F."/>
            <person name="Schwartz D.C."/>
            <person name="Town C.D."/>
        </authorList>
    </citation>
    <scope>GENOME REANNOTATION</scope>
    <source>
        <strain evidence="2">A17</strain>
        <strain evidence="3 4">cv. Jemalong A17</strain>
    </source>
</reference>
<dbReference type="GO" id="GO:0051321">
    <property type="term" value="P:meiotic cell cycle"/>
    <property type="evidence" value="ECO:0000318"/>
    <property type="project" value="GO_Central"/>
</dbReference>
<dbReference type="CDD" id="cd04481">
    <property type="entry name" value="RPA1_DBD_B_like"/>
    <property type="match status" value="1"/>
</dbReference>
<organism evidence="2 4">
    <name type="scientific">Medicago truncatula</name>
    <name type="common">Barrel medic</name>
    <name type="synonym">Medicago tribuloides</name>
    <dbReference type="NCBI Taxonomy" id="3880"/>
    <lineage>
        <taxon>Eukaryota</taxon>
        <taxon>Viridiplantae</taxon>
        <taxon>Streptophyta</taxon>
        <taxon>Embryophyta</taxon>
        <taxon>Tracheophyta</taxon>
        <taxon>Spermatophyta</taxon>
        <taxon>Magnoliopsida</taxon>
        <taxon>eudicotyledons</taxon>
        <taxon>Gunneridae</taxon>
        <taxon>Pentapetalae</taxon>
        <taxon>rosids</taxon>
        <taxon>fabids</taxon>
        <taxon>Fabales</taxon>
        <taxon>Fabaceae</taxon>
        <taxon>Papilionoideae</taxon>
        <taxon>50 kb inversion clade</taxon>
        <taxon>NPAAA clade</taxon>
        <taxon>Hologalegina</taxon>
        <taxon>IRL clade</taxon>
        <taxon>Trifolieae</taxon>
        <taxon>Medicago</taxon>
    </lineage>
</organism>
<dbReference type="EnsemblPlants" id="KEH41604">
    <property type="protein sequence ID" value="KEH41604"/>
    <property type="gene ID" value="MTR_1g052715"/>
</dbReference>
<evidence type="ECO:0000313" key="3">
    <source>
        <dbReference type="EnsemblPlants" id="KEH41604"/>
    </source>
</evidence>
<dbReference type="Gene3D" id="2.40.50.140">
    <property type="entry name" value="Nucleic acid-binding proteins"/>
    <property type="match status" value="2"/>
</dbReference>
<dbReference type="GO" id="GO:0000724">
    <property type="term" value="P:double-strand break repair via homologous recombination"/>
    <property type="evidence" value="ECO:0000318"/>
    <property type="project" value="GO_Central"/>
</dbReference>
<dbReference type="HOGENOM" id="CLU_832536_0_0_1"/>
<dbReference type="STRING" id="3880.A0A072VHU7"/>
<dbReference type="Proteomes" id="UP000002051">
    <property type="component" value="Unassembled WGS sequence"/>
</dbReference>
<dbReference type="GO" id="GO:0043047">
    <property type="term" value="F:single-stranded telomeric DNA binding"/>
    <property type="evidence" value="ECO:0000318"/>
    <property type="project" value="GO_Central"/>
</dbReference>
<name>A0A072VHU7_MEDTR</name>
<dbReference type="GO" id="GO:0006260">
    <property type="term" value="P:DNA replication"/>
    <property type="evidence" value="ECO:0000318"/>
    <property type="project" value="GO_Central"/>
</dbReference>
<dbReference type="InterPro" id="IPR003871">
    <property type="entry name" value="RFA1B/D_OB_1st"/>
</dbReference>
<evidence type="ECO:0000313" key="4">
    <source>
        <dbReference type="Proteomes" id="UP000002051"/>
    </source>
</evidence>
<reference evidence="2 4" key="1">
    <citation type="journal article" date="2011" name="Nature">
        <title>The Medicago genome provides insight into the evolution of rhizobial symbioses.</title>
        <authorList>
            <person name="Young N.D."/>
            <person name="Debelle F."/>
            <person name="Oldroyd G.E."/>
            <person name="Geurts R."/>
            <person name="Cannon S.B."/>
            <person name="Udvardi M.K."/>
            <person name="Benedito V.A."/>
            <person name="Mayer K.F."/>
            <person name="Gouzy J."/>
            <person name="Schoof H."/>
            <person name="Van de Peer Y."/>
            <person name="Proost S."/>
            <person name="Cook D.R."/>
            <person name="Meyers B.C."/>
            <person name="Spannagl M."/>
            <person name="Cheung F."/>
            <person name="De Mita S."/>
            <person name="Krishnakumar V."/>
            <person name="Gundlach H."/>
            <person name="Zhou S."/>
            <person name="Mudge J."/>
            <person name="Bharti A.K."/>
            <person name="Murray J.D."/>
            <person name="Naoumkina M.A."/>
            <person name="Rosen B."/>
            <person name="Silverstein K.A."/>
            <person name="Tang H."/>
            <person name="Rombauts S."/>
            <person name="Zhao P.X."/>
            <person name="Zhou P."/>
            <person name="Barbe V."/>
            <person name="Bardou P."/>
            <person name="Bechner M."/>
            <person name="Bellec A."/>
            <person name="Berger A."/>
            <person name="Berges H."/>
            <person name="Bidwell S."/>
            <person name="Bisseling T."/>
            <person name="Choisne N."/>
            <person name="Couloux A."/>
            <person name="Denny R."/>
            <person name="Deshpande S."/>
            <person name="Dai X."/>
            <person name="Doyle J.J."/>
            <person name="Dudez A.M."/>
            <person name="Farmer A.D."/>
            <person name="Fouteau S."/>
            <person name="Franken C."/>
            <person name="Gibelin C."/>
            <person name="Gish J."/>
            <person name="Goldstein S."/>
            <person name="Gonzalez A.J."/>
            <person name="Green P.J."/>
            <person name="Hallab A."/>
            <person name="Hartog M."/>
            <person name="Hua A."/>
            <person name="Humphray S.J."/>
            <person name="Jeong D.H."/>
            <person name="Jing Y."/>
            <person name="Jocker A."/>
            <person name="Kenton S.M."/>
            <person name="Kim D.J."/>
            <person name="Klee K."/>
            <person name="Lai H."/>
            <person name="Lang C."/>
            <person name="Lin S."/>
            <person name="Macmil S.L."/>
            <person name="Magdelenat G."/>
            <person name="Matthews L."/>
            <person name="McCorrison J."/>
            <person name="Monaghan E.L."/>
            <person name="Mun J.H."/>
            <person name="Najar F.Z."/>
            <person name="Nicholson C."/>
            <person name="Noirot C."/>
            <person name="O'Bleness M."/>
            <person name="Paule C.R."/>
            <person name="Poulain J."/>
            <person name="Prion F."/>
            <person name="Qin B."/>
            <person name="Qu C."/>
            <person name="Retzel E.F."/>
            <person name="Riddle C."/>
            <person name="Sallet E."/>
            <person name="Samain S."/>
            <person name="Samson N."/>
            <person name="Sanders I."/>
            <person name="Saurat O."/>
            <person name="Scarpelli C."/>
            <person name="Schiex T."/>
            <person name="Segurens B."/>
            <person name="Severin A.J."/>
            <person name="Sherrier D.J."/>
            <person name="Shi R."/>
            <person name="Sims S."/>
            <person name="Singer S.R."/>
            <person name="Sinharoy S."/>
            <person name="Sterck L."/>
            <person name="Viollet A."/>
            <person name="Wang B.B."/>
            <person name="Wang K."/>
            <person name="Wang M."/>
            <person name="Wang X."/>
            <person name="Warfsmann J."/>
            <person name="Weissenbach J."/>
            <person name="White D.D."/>
            <person name="White J.D."/>
            <person name="Wiley G.B."/>
            <person name="Wincker P."/>
            <person name="Xing Y."/>
            <person name="Yang L."/>
            <person name="Yao Z."/>
            <person name="Ying F."/>
            <person name="Zhai J."/>
            <person name="Zhou L."/>
            <person name="Zuber A."/>
            <person name="Denarie J."/>
            <person name="Dixon R.A."/>
            <person name="May G.D."/>
            <person name="Schwartz D.C."/>
            <person name="Rogers J."/>
            <person name="Quetier F."/>
            <person name="Town C.D."/>
            <person name="Roe B.A."/>
        </authorList>
    </citation>
    <scope>NUCLEOTIDE SEQUENCE [LARGE SCALE GENOMIC DNA]</scope>
    <source>
        <strain evidence="2">A17</strain>
        <strain evidence="3 4">cv. Jemalong A17</strain>
    </source>
</reference>
<dbReference type="AlphaFoldDB" id="A0A072VHU7"/>
<reference evidence="3" key="3">
    <citation type="submission" date="2015-04" db="UniProtKB">
        <authorList>
            <consortium name="EnsemblPlants"/>
        </authorList>
    </citation>
    <scope>IDENTIFICATION</scope>
    <source>
        <strain evidence="3">cv. Jemalong A17</strain>
    </source>
</reference>
<feature type="domain" description="Replication protein A 70 kDa DNA-binding subunit B/D first OB fold" evidence="1">
    <location>
        <begin position="1"/>
        <end position="67"/>
    </location>
</feature>
<dbReference type="GO" id="GO:0005662">
    <property type="term" value="C:DNA replication factor A complex"/>
    <property type="evidence" value="ECO:0000318"/>
    <property type="project" value="GO_Central"/>
</dbReference>
<evidence type="ECO:0000313" key="2">
    <source>
        <dbReference type="EMBL" id="KEH41604.1"/>
    </source>
</evidence>
<evidence type="ECO:0000259" key="1">
    <source>
        <dbReference type="Pfam" id="PF02721"/>
    </source>
</evidence>
<dbReference type="PANTHER" id="PTHR47165">
    <property type="entry name" value="OS03G0429900 PROTEIN"/>
    <property type="match status" value="1"/>
</dbReference>
<gene>
    <name evidence="2" type="ordered locus">MTR_1g052715</name>
</gene>
<dbReference type="GO" id="GO:0007004">
    <property type="term" value="P:telomere maintenance via telomerase"/>
    <property type="evidence" value="ECO:0000318"/>
    <property type="project" value="GO_Central"/>
</dbReference>
<dbReference type="CDD" id="cd04480">
    <property type="entry name" value="RPA1_DBD_A_like"/>
    <property type="match status" value="1"/>
</dbReference>
<dbReference type="EMBL" id="CM001217">
    <property type="protein sequence ID" value="KEH41604.1"/>
    <property type="molecule type" value="Genomic_DNA"/>
</dbReference>
<sequence length="334" mass="37636">MHMILLDNQGVTIHASVRKHLLPQFKDQFEKGSIYVIEKLMVAQNDPTFKTTPHKYKLNLMGGTTIFKLKDSNEIPKRHFQFMTFVDIMNCHKEDRLIDVIGHVVEKDELKVTEKNGKTNKVMDATLEDLDGNRIHCTLWDDYAEQLKRFLESHDPNLPAVILIQMCKLKKYFGAMGISNAFYGTKLLFDVELPEVASYLERMNEANVELTQVVSQMSGPVVVPLADDLLCTPRMTIEDLIESFELGNDEEEAEYVEAVTKLADNQTVDVSEGTGSNSKDETMVAEPVLTPTSKSLGKRCAEHVDSLDEIVLADGDASTTKEPRIVPVKIEDMN</sequence>
<accession>A0A072VHU7</accession>
<proteinExistence type="predicted"/>
<dbReference type="GO" id="GO:0006289">
    <property type="term" value="P:nucleotide-excision repair"/>
    <property type="evidence" value="ECO:0000318"/>
    <property type="project" value="GO_Central"/>
</dbReference>
<keyword evidence="4" id="KW-1185">Reference proteome</keyword>
<dbReference type="PANTHER" id="PTHR47165:SF4">
    <property type="entry name" value="OS03G0429900 PROTEIN"/>
    <property type="match status" value="1"/>
</dbReference>
<dbReference type="InterPro" id="IPR012340">
    <property type="entry name" value="NA-bd_OB-fold"/>
</dbReference>
<dbReference type="GO" id="GO:0003684">
    <property type="term" value="F:damaged DNA binding"/>
    <property type="evidence" value="ECO:0000318"/>
    <property type="project" value="GO_Central"/>
</dbReference>
<dbReference type="SUPFAM" id="SSF50249">
    <property type="entry name" value="Nucleic acid-binding proteins"/>
    <property type="match status" value="2"/>
</dbReference>